<reference evidence="3" key="1">
    <citation type="submission" date="2020-02" db="EMBL/GenBank/DDBJ databases">
        <authorList>
            <person name="Meier V. D."/>
        </authorList>
    </citation>
    <scope>NUCLEOTIDE SEQUENCE</scope>
    <source>
        <strain evidence="3">AVDCRST_MAG93</strain>
    </source>
</reference>
<accession>A0A6J4NP37</accession>
<dbReference type="AlphaFoldDB" id="A0A6J4NP37"/>
<dbReference type="PANTHER" id="PTHR33507">
    <property type="entry name" value="INNER MEMBRANE PROTEIN YBBJ"/>
    <property type="match status" value="1"/>
</dbReference>
<dbReference type="SUPFAM" id="SSF141322">
    <property type="entry name" value="NfeD domain-like"/>
    <property type="match status" value="1"/>
</dbReference>
<dbReference type="Pfam" id="PF24961">
    <property type="entry name" value="NfeD_membrane"/>
    <property type="match status" value="1"/>
</dbReference>
<dbReference type="Gene3D" id="3.90.226.10">
    <property type="entry name" value="2-enoyl-CoA Hydratase, Chain A, domain 1"/>
    <property type="match status" value="1"/>
</dbReference>
<dbReference type="InterPro" id="IPR012340">
    <property type="entry name" value="NA-bd_OB-fold"/>
</dbReference>
<evidence type="ECO:0000256" key="1">
    <source>
        <dbReference type="SAM" id="Phobius"/>
    </source>
</evidence>
<feature type="transmembrane region" description="Helical" evidence="1">
    <location>
        <begin position="242"/>
        <end position="265"/>
    </location>
</feature>
<evidence type="ECO:0000313" key="3">
    <source>
        <dbReference type="EMBL" id="CAA9393309.1"/>
    </source>
</evidence>
<evidence type="ECO:0000259" key="2">
    <source>
        <dbReference type="Pfam" id="PF24961"/>
    </source>
</evidence>
<dbReference type="EMBL" id="CADCTR010003304">
    <property type="protein sequence ID" value="CAA9393309.1"/>
    <property type="molecule type" value="Genomic_DNA"/>
</dbReference>
<proteinExistence type="predicted"/>
<dbReference type="PANTHER" id="PTHR33507:SF4">
    <property type="entry name" value="NODULATION COMPETITIVENESS PROTEIN NFED"/>
    <property type="match status" value="1"/>
</dbReference>
<feature type="domain" description="NfeD integral membrane" evidence="2">
    <location>
        <begin position="250"/>
        <end position="367"/>
    </location>
</feature>
<dbReference type="Gene3D" id="2.40.50.140">
    <property type="entry name" value="Nucleic acid-binding proteins"/>
    <property type="match status" value="1"/>
</dbReference>
<dbReference type="SUPFAM" id="SSF52096">
    <property type="entry name" value="ClpP/crotonase"/>
    <property type="match status" value="1"/>
</dbReference>
<keyword evidence="1" id="KW-0472">Membrane</keyword>
<gene>
    <name evidence="3" type="ORF">AVDCRST_MAG93-9839</name>
</gene>
<sequence length="415" mass="42917">MTDVMMRQLQRWLVFLVALVCILTSSPVLAQRPAPIYHVTLTHGVTPPAARFAGRALQEAVAADASVLVVQIGDGGSVLAAVWSLARELHAAPIPVVIWIGPGPINGGPAAALLLAAGDTAAMAPGSTTGFAFPLASAPSGFADQTRQLLIDDIVREVNGWQTEHGRNVDWLERAVRSGAMIDAERARALDPPLIDLVAATFDELQLGLSGRQWVDANGQTRTLDTVGAQVVEVAPTALETLLQLLAVPTVSFVLFVLGAIAIYLELANPGIGVPGVAGATLVLAALYGFVQADVRPLAVVLLAGAVILIGLEHVVMSHGGLSVAGIILLIAGALWLVDPATTPGSGVAPIAIGGMTVLLGGAVAALVTLVLRVRKRAPTTGAESMIGQIAEVRRPIDPEGMVYVQGALWSAWSD</sequence>
<keyword evidence="1" id="KW-1133">Transmembrane helix</keyword>
<dbReference type="InterPro" id="IPR029045">
    <property type="entry name" value="ClpP/crotonase-like_dom_sf"/>
</dbReference>
<protein>
    <recommendedName>
        <fullName evidence="2">NfeD integral membrane domain-containing protein</fullName>
    </recommendedName>
</protein>
<feature type="non-terminal residue" evidence="3">
    <location>
        <position position="415"/>
    </location>
</feature>
<dbReference type="InterPro" id="IPR052165">
    <property type="entry name" value="Membrane_assoc_protease"/>
</dbReference>
<feature type="transmembrane region" description="Helical" evidence="1">
    <location>
        <begin position="350"/>
        <end position="372"/>
    </location>
</feature>
<feature type="transmembrane region" description="Helical" evidence="1">
    <location>
        <begin position="322"/>
        <end position="338"/>
    </location>
</feature>
<keyword evidence="1" id="KW-0812">Transmembrane</keyword>
<name>A0A6J4NP37_9CHLR</name>
<organism evidence="3">
    <name type="scientific">uncultured Chloroflexia bacterium</name>
    <dbReference type="NCBI Taxonomy" id="1672391"/>
    <lineage>
        <taxon>Bacteria</taxon>
        <taxon>Bacillati</taxon>
        <taxon>Chloroflexota</taxon>
        <taxon>Chloroflexia</taxon>
        <taxon>environmental samples</taxon>
    </lineage>
</organism>
<feature type="transmembrane region" description="Helical" evidence="1">
    <location>
        <begin position="297"/>
        <end position="315"/>
    </location>
</feature>
<dbReference type="InterPro" id="IPR056739">
    <property type="entry name" value="NfeD_membrane"/>
</dbReference>
<feature type="transmembrane region" description="Helical" evidence="1">
    <location>
        <begin position="272"/>
        <end position="291"/>
    </location>
</feature>